<dbReference type="InterPro" id="IPR017946">
    <property type="entry name" value="PLC-like_Pdiesterase_TIM-brl"/>
</dbReference>
<sequence>MAGLTADWLKERPIAHRGLHDGNAAVFENSMSAFQAAIDAGYAIECDVHLSADRVPVVFHDENLERLTGSAGSIRARSADALSALRLGSSSDTIPSLADLLALVRGQVPLIVELKGIDPASDQGFVGTVAAVAQDYNGPLAFMSFDHWLLEQSDDLRGLYPLGLTAEGIRPEILDAHRRIFDGRCDFTSYNVHHLPNAFVDWVRTERGAPVISWTVRTPDEVERSSLHADQMTFEGFTPPR</sequence>
<dbReference type="EMBL" id="LDQA01000001">
    <property type="protein sequence ID" value="KTR08531.1"/>
    <property type="molecule type" value="Genomic_DNA"/>
</dbReference>
<dbReference type="GO" id="GO:0008081">
    <property type="term" value="F:phosphoric diester hydrolase activity"/>
    <property type="evidence" value="ECO:0007669"/>
    <property type="project" value="InterPro"/>
</dbReference>
<evidence type="ECO:0000313" key="2">
    <source>
        <dbReference type="EMBL" id="KTR08531.1"/>
    </source>
</evidence>
<dbReference type="PANTHER" id="PTHR46211:SF1">
    <property type="entry name" value="GLYCEROPHOSPHODIESTER PHOSPHODIESTERASE, CYTOPLASMIC"/>
    <property type="match status" value="1"/>
</dbReference>
<dbReference type="PATRIC" id="fig|401562.4.peg.180"/>
<proteinExistence type="predicted"/>
<dbReference type="RefSeq" id="WP_058598386.1">
    <property type="nucleotide sequence ID" value="NZ_LDQA01000001.1"/>
</dbReference>
<dbReference type="PROSITE" id="PS51704">
    <property type="entry name" value="GP_PDE"/>
    <property type="match status" value="1"/>
</dbReference>
<dbReference type="Gene3D" id="3.20.20.190">
    <property type="entry name" value="Phosphatidylinositol (PI) phosphodiesterase"/>
    <property type="match status" value="1"/>
</dbReference>
<dbReference type="SUPFAM" id="SSF51695">
    <property type="entry name" value="PLC-like phosphodiesterases"/>
    <property type="match status" value="1"/>
</dbReference>
<gene>
    <name evidence="2" type="ORF">NS365_00905</name>
</gene>
<dbReference type="PANTHER" id="PTHR46211">
    <property type="entry name" value="GLYCEROPHOSPHORYL DIESTER PHOSPHODIESTERASE"/>
    <property type="match status" value="1"/>
</dbReference>
<dbReference type="CDD" id="cd08585">
    <property type="entry name" value="GDPD_like_3"/>
    <property type="match status" value="1"/>
</dbReference>
<dbReference type="InterPro" id="IPR030395">
    <property type="entry name" value="GP_PDE_dom"/>
</dbReference>
<protein>
    <submittedName>
        <fullName evidence="2">Glycerophosphodiester phosphodiesterase</fullName>
    </submittedName>
</protein>
<name>A0A147DBI2_9HYPH</name>
<organism evidence="2 3">
    <name type="scientific">Aureimonas ureilytica</name>
    <dbReference type="NCBI Taxonomy" id="401562"/>
    <lineage>
        <taxon>Bacteria</taxon>
        <taxon>Pseudomonadati</taxon>
        <taxon>Pseudomonadota</taxon>
        <taxon>Alphaproteobacteria</taxon>
        <taxon>Hyphomicrobiales</taxon>
        <taxon>Aurantimonadaceae</taxon>
        <taxon>Aureimonas</taxon>
    </lineage>
</organism>
<evidence type="ECO:0000259" key="1">
    <source>
        <dbReference type="PROSITE" id="PS51704"/>
    </source>
</evidence>
<comment type="caution">
    <text evidence="2">The sequence shown here is derived from an EMBL/GenBank/DDBJ whole genome shotgun (WGS) entry which is preliminary data.</text>
</comment>
<dbReference type="Pfam" id="PF03009">
    <property type="entry name" value="GDPD"/>
    <property type="match status" value="1"/>
</dbReference>
<accession>A0A147DBI2</accession>
<evidence type="ECO:0000313" key="3">
    <source>
        <dbReference type="Proteomes" id="UP000078529"/>
    </source>
</evidence>
<feature type="domain" description="GP-PDE" evidence="1">
    <location>
        <begin position="11"/>
        <end position="241"/>
    </location>
</feature>
<keyword evidence="3" id="KW-1185">Reference proteome</keyword>
<dbReference type="GO" id="GO:0006629">
    <property type="term" value="P:lipid metabolic process"/>
    <property type="evidence" value="ECO:0007669"/>
    <property type="project" value="InterPro"/>
</dbReference>
<reference evidence="2 3" key="1">
    <citation type="journal article" date="2016" name="Front. Microbiol.">
        <title>Genomic Resource of Rice Seed Associated Bacteria.</title>
        <authorList>
            <person name="Midha S."/>
            <person name="Bansal K."/>
            <person name="Sharma S."/>
            <person name="Kumar N."/>
            <person name="Patil P.P."/>
            <person name="Chaudhry V."/>
            <person name="Patil P.B."/>
        </authorList>
    </citation>
    <scope>NUCLEOTIDE SEQUENCE [LARGE SCALE GENOMIC DNA]</scope>
    <source>
        <strain evidence="2 3">NS365</strain>
    </source>
</reference>
<dbReference type="AlphaFoldDB" id="A0A147DBI2"/>
<dbReference type="Proteomes" id="UP000078529">
    <property type="component" value="Unassembled WGS sequence"/>
</dbReference>